<evidence type="ECO:0000313" key="15">
    <source>
        <dbReference type="Proteomes" id="UP000886700"/>
    </source>
</evidence>
<dbReference type="PRINTS" id="PR00023">
    <property type="entry name" value="ZPELLUCIDA"/>
</dbReference>
<keyword evidence="13" id="KW-0449">Lipoprotein</keyword>
<dbReference type="PANTHER" id="PTHR14002">
    <property type="entry name" value="ENDOGLIN/TGF-BETA RECEPTOR TYPE III"/>
    <property type="match status" value="1"/>
</dbReference>
<keyword evidence="10" id="KW-0472">Membrane</keyword>
<keyword evidence="9" id="KW-0391">Immunity</keyword>
<dbReference type="Proteomes" id="UP000886700">
    <property type="component" value="Unplaced"/>
</dbReference>
<evidence type="ECO:0000256" key="12">
    <source>
        <dbReference type="ARBA" id="ARBA00023180"/>
    </source>
</evidence>
<keyword evidence="6" id="KW-0399">Innate immunity</keyword>
<evidence type="ECO:0000256" key="11">
    <source>
        <dbReference type="ARBA" id="ARBA00023157"/>
    </source>
</evidence>
<evidence type="ECO:0000259" key="14">
    <source>
        <dbReference type="PROSITE" id="PS51034"/>
    </source>
</evidence>
<evidence type="ECO:0000256" key="5">
    <source>
        <dbReference type="ARBA" id="ARBA00022536"/>
    </source>
</evidence>
<dbReference type="InterPro" id="IPR055356">
    <property type="entry name" value="ZP-N"/>
</dbReference>
<keyword evidence="12" id="KW-0325">Glycoprotein</keyword>
<accession>A0ABM2Y9N8</accession>
<dbReference type="InterPro" id="IPR057774">
    <property type="entry name" value="D8C_UMOD/GP2/OIT3-like"/>
</dbReference>
<feature type="domain" description="ZP" evidence="14">
    <location>
        <begin position="265"/>
        <end position="517"/>
    </location>
</feature>
<evidence type="ECO:0000256" key="7">
    <source>
        <dbReference type="ARBA" id="ARBA00022622"/>
    </source>
</evidence>
<reference evidence="16" key="1">
    <citation type="submission" date="2025-08" db="UniProtKB">
        <authorList>
            <consortium name="RefSeq"/>
        </authorList>
    </citation>
    <scope>IDENTIFICATION</scope>
    <source>
        <tissue evidence="16">Liver</tissue>
    </source>
</reference>
<keyword evidence="4" id="KW-0964">Secreted</keyword>
<keyword evidence="5" id="KW-0245">EGF-like domain</keyword>
<dbReference type="InterPro" id="IPR048290">
    <property type="entry name" value="ZP_chr"/>
</dbReference>
<dbReference type="Pfam" id="PF23283">
    <property type="entry name" value="D8C_UMOD"/>
    <property type="match status" value="1"/>
</dbReference>
<evidence type="ECO:0000256" key="1">
    <source>
        <dbReference type="ARBA" id="ARBA00004303"/>
    </source>
</evidence>
<comment type="subcellular location">
    <subcellularLocation>
        <location evidence="1">Apical cell membrane</location>
        <topology evidence="1">Lipid-anchor</topology>
        <topology evidence="1">GPI-anchor</topology>
    </subcellularLocation>
    <subcellularLocation>
        <location evidence="2">Secreted</location>
    </subcellularLocation>
</comment>
<dbReference type="GeneID" id="101829745"/>
<dbReference type="InterPro" id="IPR017977">
    <property type="entry name" value="ZP_dom_CS"/>
</dbReference>
<keyword evidence="7" id="KW-0336">GPI-anchor</keyword>
<proteinExistence type="predicted"/>
<evidence type="ECO:0000256" key="8">
    <source>
        <dbReference type="ARBA" id="ARBA00022729"/>
    </source>
</evidence>
<evidence type="ECO:0000256" key="10">
    <source>
        <dbReference type="ARBA" id="ARBA00023136"/>
    </source>
</evidence>
<dbReference type="RefSeq" id="XP_040611537.1">
    <property type="nucleotide sequence ID" value="XM_040755603.1"/>
</dbReference>
<evidence type="ECO:0000256" key="2">
    <source>
        <dbReference type="ARBA" id="ARBA00004613"/>
    </source>
</evidence>
<evidence type="ECO:0000256" key="4">
    <source>
        <dbReference type="ARBA" id="ARBA00022525"/>
    </source>
</evidence>
<dbReference type="Gene3D" id="2.60.40.3210">
    <property type="entry name" value="Zona pellucida, ZP-N domain"/>
    <property type="match status" value="1"/>
</dbReference>
<dbReference type="InterPro" id="IPR042235">
    <property type="entry name" value="ZP-C_dom"/>
</dbReference>
<dbReference type="Pfam" id="PF00100">
    <property type="entry name" value="Zona_pellucida"/>
    <property type="match status" value="1"/>
</dbReference>
<name>A0ABM2Y9N8_MESAU</name>
<dbReference type="Pfam" id="PF23344">
    <property type="entry name" value="ZP-N"/>
    <property type="match status" value="1"/>
</dbReference>
<evidence type="ECO:0000256" key="9">
    <source>
        <dbReference type="ARBA" id="ARBA00022859"/>
    </source>
</evidence>
<keyword evidence="11" id="KW-1015">Disulfide bond</keyword>
<evidence type="ECO:0000256" key="6">
    <source>
        <dbReference type="ARBA" id="ARBA00022588"/>
    </source>
</evidence>
<evidence type="ECO:0000256" key="13">
    <source>
        <dbReference type="ARBA" id="ARBA00023288"/>
    </source>
</evidence>
<evidence type="ECO:0000256" key="3">
    <source>
        <dbReference type="ARBA" id="ARBA00022475"/>
    </source>
</evidence>
<gene>
    <name evidence="16" type="primary">Gp2</name>
</gene>
<dbReference type="InterPro" id="IPR001507">
    <property type="entry name" value="ZP_dom"/>
</dbReference>
<dbReference type="Gene3D" id="2.60.40.4100">
    <property type="entry name" value="Zona pellucida, ZP-C domain"/>
    <property type="match status" value="1"/>
</dbReference>
<organism evidence="15 16">
    <name type="scientific">Mesocricetus auratus</name>
    <name type="common">Golden hamster</name>
    <dbReference type="NCBI Taxonomy" id="10036"/>
    <lineage>
        <taxon>Eukaryota</taxon>
        <taxon>Metazoa</taxon>
        <taxon>Chordata</taxon>
        <taxon>Craniata</taxon>
        <taxon>Vertebrata</taxon>
        <taxon>Euteleostomi</taxon>
        <taxon>Mammalia</taxon>
        <taxon>Eutheria</taxon>
        <taxon>Euarchontoglires</taxon>
        <taxon>Glires</taxon>
        <taxon>Rodentia</taxon>
        <taxon>Myomorpha</taxon>
        <taxon>Muroidea</taxon>
        <taxon>Cricetidae</taxon>
        <taxon>Cricetinae</taxon>
        <taxon>Mesocricetus</taxon>
    </lineage>
</organism>
<dbReference type="InterPro" id="IPR055355">
    <property type="entry name" value="ZP-C"/>
</dbReference>
<protein>
    <submittedName>
        <fullName evidence="16">Pancreatic secretory granule membrane major glycoprotein GP2 isoform X1</fullName>
    </submittedName>
</protein>
<evidence type="ECO:0000313" key="16">
    <source>
        <dbReference type="RefSeq" id="XP_040611537.1"/>
    </source>
</evidence>
<dbReference type="PROSITE" id="PS00682">
    <property type="entry name" value="ZP_1"/>
    <property type="match status" value="1"/>
</dbReference>
<dbReference type="PROSITE" id="PS51034">
    <property type="entry name" value="ZP_2"/>
    <property type="match status" value="1"/>
</dbReference>
<keyword evidence="3" id="KW-1003">Cell membrane</keyword>
<keyword evidence="8" id="KW-0732">Signal</keyword>
<dbReference type="PANTHER" id="PTHR14002:SF16">
    <property type="entry name" value="PANCREATIC SECRETORY GRANULE MEMBRANE MAJOR GLYCOPROTEIN GP2"/>
    <property type="match status" value="1"/>
</dbReference>
<dbReference type="SMART" id="SM00241">
    <property type="entry name" value="ZP"/>
    <property type="match status" value="1"/>
</dbReference>
<keyword evidence="15" id="KW-1185">Reference proteome</keyword>
<sequence>MKQTAGYVPTLGEEEGVSGFFPYAALKVFRLQCDLQPYFMKRMVGCDLLWLAVASCVLTLASPSTIQEGYGRPRNSDSGGLDLDCGVPGTPEAGICFDPCQNYTTLDDPTRSTENTVHSSECDDHLQGWYRFVGEGGVKMPETCVGVYRCHTSAPMWLNGSHPFLGDGIVSRTACANWNENCCFWDSEVQVKACSEDSGSYYVYRLQGTPECSLRYCTDPSTAPKDCEITCRPEEECVLQDGNWTCVCSQGLNVSDIQSLQPELDCGPNEIKVKLDKCLLGGLGFKEEIVAYLNDQNCSGIMQNEPNNWVSITSPVVASACGNILENNGTHAIYRNTLSLATDFIIRDFIVNVNFQCTYPLDMKTSLQTALQPIVSSLNIDVDGAGEFTVRMALFQDQSYTHPYEGANVVLPVESMLYVGAILERGDTSRFKLLLRNCYATPTEDRNDPVKYFIIRDSCPNQRDSTINVVENGVSSESRFSVQMFMFAGNYDLVFLHCEVYLCDSPNEECEPTCPINQLRRNGAGINLAQVLDLGPIAKKGAQTLETSSGAPSAAGFLMAWPMLFLPVFLAQLF</sequence>